<sequence length="353" mass="37997">MKFYPYGTLCICTVLSDVSSAIDIPKAWTLVGTIGASVLTTKYGTPGNGVIVSAGLGTIHLIDTIRECIPAGKSGDTEDALTCAESVVSAAVQFGMAVNNYQQVGYWTSKREQGGHEDFAYLDDYFRQLGDGVVISDVYYEGIPLNGTHLPQTVVRRGEEGEAAAVTIRALHNASMPLSFVYQNTRANHVPLLVATNGSHYHIGHLAPVGSSSSSFQRRGAIDTAFTHVGSGGVKVQCNSRGAVMTVEQAQVFLDSPSSGSSSSSAAMTLFLNLVNYATFAGFSFNEWVNGDLSGQWAMEAEVNGFGTNWETNWNWCFGVEQASCDKELLIIVLRILLLRYYSSSNKPVIRAD</sequence>
<evidence type="ECO:0000313" key="1">
    <source>
        <dbReference type="EMBL" id="RAH73106.1"/>
    </source>
</evidence>
<organism evidence="1 2">
    <name type="scientific">Aspergillus aculeatinus CBS 121060</name>
    <dbReference type="NCBI Taxonomy" id="1448322"/>
    <lineage>
        <taxon>Eukaryota</taxon>
        <taxon>Fungi</taxon>
        <taxon>Dikarya</taxon>
        <taxon>Ascomycota</taxon>
        <taxon>Pezizomycotina</taxon>
        <taxon>Eurotiomycetes</taxon>
        <taxon>Eurotiomycetidae</taxon>
        <taxon>Eurotiales</taxon>
        <taxon>Aspergillaceae</taxon>
        <taxon>Aspergillus</taxon>
        <taxon>Aspergillus subgen. Circumdati</taxon>
    </lineage>
</organism>
<protein>
    <submittedName>
        <fullName evidence="1">Uncharacterized protein</fullName>
    </submittedName>
</protein>
<name>A0ACD1HHQ4_9EURO</name>
<dbReference type="EMBL" id="KZ824940">
    <property type="protein sequence ID" value="RAH73106.1"/>
    <property type="molecule type" value="Genomic_DNA"/>
</dbReference>
<evidence type="ECO:0000313" key="2">
    <source>
        <dbReference type="Proteomes" id="UP000249661"/>
    </source>
</evidence>
<gene>
    <name evidence="1" type="ORF">BO66DRAFT_426527</name>
</gene>
<dbReference type="Proteomes" id="UP000249661">
    <property type="component" value="Unassembled WGS sequence"/>
</dbReference>
<accession>A0ACD1HHQ4</accession>
<reference evidence="1" key="1">
    <citation type="submission" date="2018-02" db="EMBL/GenBank/DDBJ databases">
        <title>The genomes of Aspergillus section Nigri reveals drivers in fungal speciation.</title>
        <authorList>
            <consortium name="DOE Joint Genome Institute"/>
            <person name="Vesth T.C."/>
            <person name="Nybo J."/>
            <person name="Theobald S."/>
            <person name="Brandl J."/>
            <person name="Frisvad J.C."/>
            <person name="Nielsen K.F."/>
            <person name="Lyhne E.K."/>
            <person name="Kogle M.E."/>
            <person name="Kuo A."/>
            <person name="Riley R."/>
            <person name="Clum A."/>
            <person name="Nolan M."/>
            <person name="Lipzen A."/>
            <person name="Salamov A."/>
            <person name="Henrissat B."/>
            <person name="Wiebenga A."/>
            <person name="De vries R.P."/>
            <person name="Grigoriev I.V."/>
            <person name="Mortensen U.H."/>
            <person name="Andersen M.R."/>
            <person name="Baker S.E."/>
        </authorList>
    </citation>
    <scope>NUCLEOTIDE SEQUENCE</scope>
    <source>
        <strain evidence="1">CBS 121060</strain>
    </source>
</reference>
<proteinExistence type="predicted"/>
<keyword evidence="2" id="KW-1185">Reference proteome</keyword>